<organism evidence="1 2">
    <name type="scientific">Sphaerisporangium aureirubrum</name>
    <dbReference type="NCBI Taxonomy" id="1544736"/>
    <lineage>
        <taxon>Bacteria</taxon>
        <taxon>Bacillati</taxon>
        <taxon>Actinomycetota</taxon>
        <taxon>Actinomycetes</taxon>
        <taxon>Streptosporangiales</taxon>
        <taxon>Streptosporangiaceae</taxon>
        <taxon>Sphaerisporangium</taxon>
    </lineage>
</organism>
<keyword evidence="2" id="KW-1185">Reference proteome</keyword>
<dbReference type="RefSeq" id="WP_380761881.1">
    <property type="nucleotide sequence ID" value="NZ_JBHSRF010000092.1"/>
</dbReference>
<dbReference type="Gene3D" id="3.40.50.2300">
    <property type="match status" value="2"/>
</dbReference>
<sequence>MLGGGVVGARGLEDVVPPRGFHYLVGEIDAVVARRPRERRFWLVRRDRRLPALLFERGTAGATRLIEYYAGRLIGPARRNSTWLVPHVMVDDEDAGGPDPRIALIEHVATTLQSRMPPRSGPLTLPRYRACRVILGFPATPGEDRKVQFRKLRDDLYKDLCERRSWIPAFKEVATGVGEGLTGGWGQLLLRAITMLLPRGAYGLWLRAWGLRWTGGQLDVSGRDHLGTALDVAKNGRARDRDPDLPPRMLLAALLHDLRRAARPTLVWYRRPRRRWPFVLLLRAVGEAGTPTRRLLDLYADLALTKVHGPLLVLGALTGEPPSYAVRVAVAADPEAERPTDLADRVHDLYHRAPGDLTAEGVYVAPLPAKDDDGVARQTLERRVTVPVRSTTGMDVVWPFLTVLLLALPAWLGFQFFGPSFRPSCVEAPDGEIVGIIDDVKCLDGVTGTGVDELRALQKMVAEQNGKIEGKVHRTVVFLAPLSVKDRSGTSKPNGLALLRGAITAQTRLNSDEGQEGTHRMPLRLLIANTGEKFAYGVAGPNVTQQIIDRAEEDGVAAVIGLTQSRPESLAAAQALSAAEIPVVAAGVTGSRMSDGDAPARYFQVSPPNSRIAGMMAAFAARSPDLRSRTGPDPGGRGRTAVVVFDPDDDFFSDDLKEKFRERYKAGRVEPIEYREGPRLGTRTVDVARRVCEKVRQSGGFVVYAARSAVMADLFDGMRKDVRCVRGGQIAVLSESTSTRFLEHPERMDDYPFLRLFLVLFNDPNAVAGGGGGGFRQFISEFHGVFGDKAPHLEAAGGYDAFNVVSTAVNAADSLDTDGRFGSNEVYTQLANPRVINELPGATGVLTLDNDHRSPPGKAVYVVEDQPGGVLVVRLACGNLADQPAATTWGTPRAVFPCPADG</sequence>
<gene>
    <name evidence="1" type="ORF">ACFP1K_35715</name>
</gene>
<evidence type="ECO:0000313" key="2">
    <source>
        <dbReference type="Proteomes" id="UP001596137"/>
    </source>
</evidence>
<dbReference type="SUPFAM" id="SSF53822">
    <property type="entry name" value="Periplasmic binding protein-like I"/>
    <property type="match status" value="1"/>
</dbReference>
<dbReference type="InterPro" id="IPR028082">
    <property type="entry name" value="Peripla_BP_I"/>
</dbReference>
<dbReference type="EMBL" id="JBHSRF010000092">
    <property type="protein sequence ID" value="MFC6086562.1"/>
    <property type="molecule type" value="Genomic_DNA"/>
</dbReference>
<accession>A0ABW1NW59</accession>
<proteinExistence type="predicted"/>
<name>A0ABW1NW59_9ACTN</name>
<reference evidence="2" key="1">
    <citation type="journal article" date="2019" name="Int. J. Syst. Evol. Microbiol.">
        <title>The Global Catalogue of Microorganisms (GCM) 10K type strain sequencing project: providing services to taxonomists for standard genome sequencing and annotation.</title>
        <authorList>
            <consortium name="The Broad Institute Genomics Platform"/>
            <consortium name="The Broad Institute Genome Sequencing Center for Infectious Disease"/>
            <person name="Wu L."/>
            <person name="Ma J."/>
        </authorList>
    </citation>
    <scope>NUCLEOTIDE SEQUENCE [LARGE SCALE GENOMIC DNA]</scope>
    <source>
        <strain evidence="2">JCM 30346</strain>
    </source>
</reference>
<evidence type="ECO:0000313" key="1">
    <source>
        <dbReference type="EMBL" id="MFC6086562.1"/>
    </source>
</evidence>
<protein>
    <submittedName>
        <fullName evidence="1">ABC transporter substrate-binding protein</fullName>
    </submittedName>
</protein>
<dbReference type="Proteomes" id="UP001596137">
    <property type="component" value="Unassembled WGS sequence"/>
</dbReference>
<comment type="caution">
    <text evidence="1">The sequence shown here is derived from an EMBL/GenBank/DDBJ whole genome shotgun (WGS) entry which is preliminary data.</text>
</comment>